<protein>
    <recommendedName>
        <fullName evidence="5">Expansin</fullName>
    </recommendedName>
</protein>
<reference evidence="9" key="2">
    <citation type="submission" date="2025-08" db="UniProtKB">
        <authorList>
            <consortium name="RefSeq"/>
        </authorList>
    </citation>
    <scope>IDENTIFICATION</scope>
    <source>
        <tissue evidence="9">Young leaves</tissue>
    </source>
</reference>
<dbReference type="GO" id="GO:0009664">
    <property type="term" value="P:plant-type cell wall organization"/>
    <property type="evidence" value="ECO:0007669"/>
    <property type="project" value="InterPro"/>
</dbReference>
<evidence type="ECO:0000259" key="6">
    <source>
        <dbReference type="PROSITE" id="PS50842"/>
    </source>
</evidence>
<dbReference type="SUPFAM" id="SSF50685">
    <property type="entry name" value="Barwin-like endoglucanases"/>
    <property type="match status" value="1"/>
</dbReference>
<evidence type="ECO:0000256" key="4">
    <source>
        <dbReference type="ARBA" id="ARBA00023316"/>
    </source>
</evidence>
<dbReference type="KEGG" id="aprc:113848471"/>
<proteinExistence type="inferred from homology"/>
<dbReference type="PROSITE" id="PS50842">
    <property type="entry name" value="EXPANSIN_EG45"/>
    <property type="match status" value="1"/>
</dbReference>
<dbReference type="InterPro" id="IPR036749">
    <property type="entry name" value="Expansin_CBD_sf"/>
</dbReference>
<comment type="subcellular location">
    <subcellularLocation>
        <location evidence="5">Secreted</location>
        <location evidence="5">Cell wall</location>
    </subcellularLocation>
    <subcellularLocation>
        <location evidence="5">Membrane</location>
        <topology evidence="5">Peripheral membrane protein</topology>
    </subcellularLocation>
</comment>
<comment type="function">
    <text evidence="5">Causes loosening and extension of plant cell walls by disrupting non-covalent bonding between cellulose microfibrils and matrix glucans. No enzymatic activity has been found.</text>
</comment>
<dbReference type="InterPro" id="IPR007117">
    <property type="entry name" value="Expansin_CBD"/>
</dbReference>
<feature type="chain" id="PRO_5034309246" description="Expansin" evidence="5">
    <location>
        <begin position="23"/>
        <end position="250"/>
    </location>
</feature>
<sequence length="250" mass="26833">MAAKASLMMPFMLIGLIGVVCASVYDDQFCGHATLFDAAGASFLGGASGNGNYGANTALLDETSYKNGLMHNACFRIDCACKPRCKSVTTNVTITGHFRPNSTFSCNNGSGNPLLQFLLQKGTLLTIANDKVTDTPVNARRALCGRVGGIKFTITGHDNFTRVLPENMAGAGNIKKLFIKGSGDKWQLMQWDGDGYWRINCSFIGESLSFRIIAGDDARLSCNTVFDAQWTPGQTNDTTGCQFNPSGTHN</sequence>
<dbReference type="PANTHER" id="PTHR31867">
    <property type="entry name" value="EXPANSIN-A15"/>
    <property type="match status" value="1"/>
</dbReference>
<organism evidence="8 9">
    <name type="scientific">Abrus precatorius</name>
    <name type="common">Indian licorice</name>
    <name type="synonym">Glycine abrus</name>
    <dbReference type="NCBI Taxonomy" id="3816"/>
    <lineage>
        <taxon>Eukaryota</taxon>
        <taxon>Viridiplantae</taxon>
        <taxon>Streptophyta</taxon>
        <taxon>Embryophyta</taxon>
        <taxon>Tracheophyta</taxon>
        <taxon>Spermatophyta</taxon>
        <taxon>Magnoliopsida</taxon>
        <taxon>eudicotyledons</taxon>
        <taxon>Gunneridae</taxon>
        <taxon>Pentapetalae</taxon>
        <taxon>rosids</taxon>
        <taxon>fabids</taxon>
        <taxon>Fabales</taxon>
        <taxon>Fabaceae</taxon>
        <taxon>Papilionoideae</taxon>
        <taxon>50 kb inversion clade</taxon>
        <taxon>NPAAA clade</taxon>
        <taxon>indigoferoid/millettioid clade</taxon>
        <taxon>Abreae</taxon>
        <taxon>Abrus</taxon>
    </lineage>
</organism>
<feature type="domain" description="Expansin-like EG45" evidence="6">
    <location>
        <begin position="45"/>
        <end position="149"/>
    </location>
</feature>
<keyword evidence="4 5" id="KW-0961">Cell wall biogenesis/degradation</keyword>
<dbReference type="InterPro" id="IPR036908">
    <property type="entry name" value="RlpA-like_sf"/>
</dbReference>
<evidence type="ECO:0000313" key="9">
    <source>
        <dbReference type="RefSeq" id="XP_027333800.1"/>
    </source>
</evidence>
<keyword evidence="3" id="KW-0472">Membrane</keyword>
<dbReference type="GO" id="GO:0009653">
    <property type="term" value="P:anatomical structure morphogenesis"/>
    <property type="evidence" value="ECO:0007669"/>
    <property type="project" value="UniProtKB-ARBA"/>
</dbReference>
<dbReference type="PRINTS" id="PR01226">
    <property type="entry name" value="EXPANSIN"/>
</dbReference>
<feature type="domain" description="Expansin-like CBD" evidence="7">
    <location>
        <begin position="159"/>
        <end position="238"/>
    </location>
</feature>
<name>A0A8B8JQS0_ABRPR</name>
<dbReference type="GeneID" id="113848471"/>
<evidence type="ECO:0000259" key="7">
    <source>
        <dbReference type="PROSITE" id="PS50843"/>
    </source>
</evidence>
<dbReference type="PROSITE" id="PS50843">
    <property type="entry name" value="EXPANSIN_CBD"/>
    <property type="match status" value="1"/>
</dbReference>
<evidence type="ECO:0000256" key="3">
    <source>
        <dbReference type="ARBA" id="ARBA00023136"/>
    </source>
</evidence>
<accession>A0A8B8JQS0</accession>
<feature type="signal peptide" evidence="5">
    <location>
        <begin position="1"/>
        <end position="22"/>
    </location>
</feature>
<evidence type="ECO:0000256" key="1">
    <source>
        <dbReference type="ARBA" id="ARBA00005392"/>
    </source>
</evidence>
<dbReference type="SUPFAM" id="SSF49590">
    <property type="entry name" value="PHL pollen allergen"/>
    <property type="match status" value="1"/>
</dbReference>
<reference evidence="8" key="1">
    <citation type="journal article" date="2019" name="Toxins">
        <title>Detection of Abrin-Like and Prepropulchellin-Like Toxin Genes and Transcripts Using Whole Genome Sequencing and Full-Length Transcript Sequencing of Abrus precatorius.</title>
        <authorList>
            <person name="Hovde B.T."/>
            <person name="Daligault H.E."/>
            <person name="Hanschen E.R."/>
            <person name="Kunde Y.A."/>
            <person name="Johnson M.B."/>
            <person name="Starkenburg S.R."/>
            <person name="Johnson S.L."/>
        </authorList>
    </citation>
    <scope>NUCLEOTIDE SEQUENCE [LARGE SCALE GENOMIC DNA]</scope>
</reference>
<dbReference type="OrthoDB" id="5823761at2759"/>
<keyword evidence="5" id="KW-0964">Secreted</keyword>
<dbReference type="AlphaFoldDB" id="A0A8B8JQS0"/>
<dbReference type="InterPro" id="IPR007112">
    <property type="entry name" value="Expansin/allergen_DPBB_dom"/>
</dbReference>
<dbReference type="Proteomes" id="UP000694853">
    <property type="component" value="Unplaced"/>
</dbReference>
<gene>
    <name evidence="9" type="primary">LOC113848471</name>
</gene>
<comment type="similarity">
    <text evidence="1 5">Belongs to the expansin family. Expansin A subfamily.</text>
</comment>
<dbReference type="RefSeq" id="XP_027333800.1">
    <property type="nucleotide sequence ID" value="XM_027477999.1"/>
</dbReference>
<keyword evidence="8" id="KW-1185">Reference proteome</keyword>
<keyword evidence="2 5" id="KW-0134">Cell wall</keyword>
<dbReference type="InterPro" id="IPR002963">
    <property type="entry name" value="Expansin"/>
</dbReference>
<evidence type="ECO:0000256" key="2">
    <source>
        <dbReference type="ARBA" id="ARBA00022512"/>
    </source>
</evidence>
<dbReference type="Gene3D" id="2.60.40.760">
    <property type="entry name" value="Expansin, cellulose-binding-like domain"/>
    <property type="match status" value="1"/>
</dbReference>
<evidence type="ECO:0000256" key="5">
    <source>
        <dbReference type="RuleBase" id="RU365023"/>
    </source>
</evidence>
<evidence type="ECO:0000313" key="8">
    <source>
        <dbReference type="Proteomes" id="UP000694853"/>
    </source>
</evidence>
<dbReference type="GO" id="GO:0016020">
    <property type="term" value="C:membrane"/>
    <property type="evidence" value="ECO:0007669"/>
    <property type="project" value="UniProtKB-SubCell"/>
</dbReference>
<dbReference type="Pfam" id="PF01357">
    <property type="entry name" value="Expansin_C"/>
    <property type="match status" value="1"/>
</dbReference>
<keyword evidence="5" id="KW-0732">Signal</keyword>
<dbReference type="Gene3D" id="2.40.40.10">
    <property type="entry name" value="RlpA-like domain"/>
    <property type="match status" value="1"/>
</dbReference>